<keyword evidence="3" id="KW-1185">Reference proteome</keyword>
<evidence type="ECO:0000313" key="3">
    <source>
        <dbReference type="Proteomes" id="UP000192132"/>
    </source>
</evidence>
<accession>A0A1S8CWZ8</accession>
<protein>
    <submittedName>
        <fullName evidence="2">Uncharacterized protein</fullName>
    </submittedName>
</protein>
<keyword evidence="1" id="KW-0732">Signal</keyword>
<dbReference type="RefSeq" id="WP_076877867.1">
    <property type="nucleotide sequence ID" value="NZ_MLCN01000016.1"/>
</dbReference>
<organism evidence="2 3">
    <name type="scientific">Alkanindiges hydrocarboniclasticus</name>
    <dbReference type="NCBI Taxonomy" id="1907941"/>
    <lineage>
        <taxon>Bacteria</taxon>
        <taxon>Pseudomonadati</taxon>
        <taxon>Pseudomonadota</taxon>
        <taxon>Gammaproteobacteria</taxon>
        <taxon>Moraxellales</taxon>
        <taxon>Moraxellaceae</taxon>
        <taxon>Alkanindiges</taxon>
    </lineage>
</organism>
<comment type="caution">
    <text evidence="2">The sequence shown here is derived from an EMBL/GenBank/DDBJ whole genome shotgun (WGS) entry which is preliminary data.</text>
</comment>
<proteinExistence type="predicted"/>
<evidence type="ECO:0000256" key="1">
    <source>
        <dbReference type="SAM" id="SignalP"/>
    </source>
</evidence>
<sequence length="385" mass="44571">MKSYYFWGIRSAISLSLLAISPVWALSPVNSNSLGTSAALNSEQPATDSTPETEKPEFMLSVIPDTINAIPTILPAESQEKIVAPQAETRDKTWADKRHERFRQNLQRQAHKLDDWFGEPDPDKPARASIRIMADTTWNKYDDVEVKPRIRGKIKLPTLERRFSLVFGDDSLDDELRGNVAITNPNAAADPKKTLDQDAAKRQNNSFAVRWSDWLKTDLFDTDFDVGLRDGAEDVYGRIKISRDWTLPDNFTTRAEQVYRYGSSSQNYARTNLEIRHHEDGEPFIANQASITYADEDQEVGVRWENRLFRQHNFFHDNTFSYGVYTGGRAKDKDFHLNGYGPFVSWRQPFLREWFYVQTDVNYYNDKDLDRNHYLSTFLRLEAVF</sequence>
<gene>
    <name evidence="2" type="ORF">BKE30_06825</name>
</gene>
<feature type="signal peptide" evidence="1">
    <location>
        <begin position="1"/>
        <end position="25"/>
    </location>
</feature>
<name>A0A1S8CWZ8_9GAMM</name>
<dbReference type="AlphaFoldDB" id="A0A1S8CWZ8"/>
<evidence type="ECO:0000313" key="2">
    <source>
        <dbReference type="EMBL" id="ONG40854.1"/>
    </source>
</evidence>
<feature type="chain" id="PRO_5012390824" evidence="1">
    <location>
        <begin position="26"/>
        <end position="385"/>
    </location>
</feature>
<dbReference type="OrthoDB" id="6646492at2"/>
<dbReference type="Proteomes" id="UP000192132">
    <property type="component" value="Unassembled WGS sequence"/>
</dbReference>
<reference evidence="2 3" key="1">
    <citation type="submission" date="2016-10" db="EMBL/GenBank/DDBJ databases">
        <title>Draft Genome sequence of Alkanindiges sp. strain H1.</title>
        <authorList>
            <person name="Subhash Y."/>
            <person name="Lee S."/>
        </authorList>
    </citation>
    <scope>NUCLEOTIDE SEQUENCE [LARGE SCALE GENOMIC DNA]</scope>
    <source>
        <strain evidence="2 3">H1</strain>
    </source>
</reference>
<dbReference type="EMBL" id="MLCN01000016">
    <property type="protein sequence ID" value="ONG40854.1"/>
    <property type="molecule type" value="Genomic_DNA"/>
</dbReference>